<evidence type="ECO:0000256" key="7">
    <source>
        <dbReference type="ARBA" id="ARBA00023136"/>
    </source>
</evidence>
<keyword evidence="5 11" id="KW-0552">Olfaction</keyword>
<dbReference type="PANTHER" id="PTHR21137:SF44">
    <property type="entry name" value="ODORANT RECEPTOR 13A-RELATED"/>
    <property type="match status" value="1"/>
</dbReference>
<feature type="transmembrane region" description="Helical" evidence="11">
    <location>
        <begin position="194"/>
        <end position="214"/>
    </location>
</feature>
<dbReference type="Pfam" id="PF02949">
    <property type="entry name" value="7tm_6"/>
    <property type="match status" value="1"/>
</dbReference>
<feature type="transmembrane region" description="Helical" evidence="11">
    <location>
        <begin position="98"/>
        <end position="121"/>
    </location>
</feature>
<evidence type="ECO:0000313" key="12">
    <source>
        <dbReference type="Proteomes" id="UP001652628"/>
    </source>
</evidence>
<proteinExistence type="inferred from homology"/>
<keyword evidence="8 11" id="KW-0675">Receptor</keyword>
<feature type="transmembrane region" description="Helical" evidence="11">
    <location>
        <begin position="329"/>
        <end position="351"/>
    </location>
</feature>
<keyword evidence="6 11" id="KW-1133">Transmembrane helix</keyword>
<keyword evidence="4 11" id="KW-0812">Transmembrane</keyword>
<evidence type="ECO:0000256" key="9">
    <source>
        <dbReference type="ARBA" id="ARBA00023224"/>
    </source>
</evidence>
<sequence>MHLYYFKLSACTSMKLIFFIARPIKTRSFFAPTQVRTRIPSDMAIKLFRKDNRKKPNPEYPAVNDFLRLAVIFYNSVGLEPYESSNPEKKPGILFHMYFAFQISNMTLCLVEEIIFVVVSFRNNENFLESCMVLSYIGFVTVGGLKYISVLLRKKKMTNLVRQLESFFPSPKDHEKYSVKEFLKRCHSYTKGFGGLYTILVVIYNFFNLIQYSILHLLQSPNAKKTMPYVNMAPWDYQANWKFYLTYLAQTMGGYTATCGHISADLMIFAVAMQVIMHFNRLARALKEFQVQACSGSKEGADEDLKELRSLISYHNQVLGLTDVMNEVFGIPLLLNFAASSVLVCFVGFRLTVGISPEQFLKLMLILVSAMIEIYLLCSFSQMLIDASESVSIAAWDMSWMEADTRFRKMLIFIALRAQRPVCLKATVFLDVSIQTMSSFLQMSYKFFCAIRTMYQ</sequence>
<dbReference type="InterPro" id="IPR004117">
    <property type="entry name" value="7tm6_olfct_rcpt"/>
</dbReference>
<name>A0AB39ZHW0_DROSZ</name>
<dbReference type="GO" id="GO:0004984">
    <property type="term" value="F:olfactory receptor activity"/>
    <property type="evidence" value="ECO:0007669"/>
    <property type="project" value="InterPro"/>
</dbReference>
<evidence type="ECO:0000256" key="10">
    <source>
        <dbReference type="ARBA" id="ARBA00038679"/>
    </source>
</evidence>
<keyword evidence="7 11" id="KW-0472">Membrane</keyword>
<dbReference type="GO" id="GO:0005549">
    <property type="term" value="F:odorant binding"/>
    <property type="evidence" value="ECO:0007669"/>
    <property type="project" value="InterPro"/>
</dbReference>
<evidence type="ECO:0000256" key="2">
    <source>
        <dbReference type="ARBA" id="ARBA00022475"/>
    </source>
</evidence>
<comment type="similarity">
    <text evidence="11">Belongs to the insect chemoreceptor superfamily. Heteromeric odorant receptor channel (TC 1.A.69) family.</text>
</comment>
<dbReference type="GeneID" id="108014115"/>
<dbReference type="GO" id="GO:0005886">
    <property type="term" value="C:plasma membrane"/>
    <property type="evidence" value="ECO:0007669"/>
    <property type="project" value="UniProtKB-SubCell"/>
</dbReference>
<comment type="subcellular location">
    <subcellularLocation>
        <location evidence="1 11">Cell membrane</location>
        <topology evidence="1 11">Multi-pass membrane protein</topology>
    </subcellularLocation>
</comment>
<comment type="caution">
    <text evidence="11">Lacks conserved residue(s) required for the propagation of feature annotation.</text>
</comment>
<feature type="transmembrane region" description="Helical" evidence="11">
    <location>
        <begin position="133"/>
        <end position="152"/>
    </location>
</feature>
<reference evidence="13" key="1">
    <citation type="submission" date="2025-08" db="UniProtKB">
        <authorList>
            <consortium name="RefSeq"/>
        </authorList>
    </citation>
    <scope>IDENTIFICATION</scope>
</reference>
<comment type="subunit">
    <text evidence="10">Interacts with Orco. Complexes exist early in the endomembrane system in olfactory sensory neurons (OSNs), coupling these complexes to the conserved ciliary trafficking pathway.</text>
</comment>
<dbReference type="AlphaFoldDB" id="A0AB39ZHW0"/>
<dbReference type="Proteomes" id="UP001652628">
    <property type="component" value="Chromosome 3"/>
</dbReference>
<evidence type="ECO:0000256" key="8">
    <source>
        <dbReference type="ARBA" id="ARBA00023170"/>
    </source>
</evidence>
<keyword evidence="9 11" id="KW-0807">Transducer</keyword>
<evidence type="ECO:0000256" key="5">
    <source>
        <dbReference type="ARBA" id="ARBA00022725"/>
    </source>
</evidence>
<keyword evidence="3 11" id="KW-0716">Sensory transduction</keyword>
<protein>
    <recommendedName>
        <fullName evidence="11">Odorant receptor</fullName>
    </recommendedName>
</protein>
<evidence type="ECO:0000256" key="11">
    <source>
        <dbReference type="RuleBase" id="RU351113"/>
    </source>
</evidence>
<evidence type="ECO:0000256" key="4">
    <source>
        <dbReference type="ARBA" id="ARBA00022692"/>
    </source>
</evidence>
<keyword evidence="12" id="KW-1185">Reference proteome</keyword>
<accession>A0AB39ZHW0</accession>
<dbReference type="PANTHER" id="PTHR21137">
    <property type="entry name" value="ODORANT RECEPTOR"/>
    <property type="match status" value="1"/>
</dbReference>
<organism evidence="12 13">
    <name type="scientific">Drosophila suzukii</name>
    <name type="common">Spotted-wing drosophila fruit fly</name>
    <dbReference type="NCBI Taxonomy" id="28584"/>
    <lineage>
        <taxon>Eukaryota</taxon>
        <taxon>Metazoa</taxon>
        <taxon>Ecdysozoa</taxon>
        <taxon>Arthropoda</taxon>
        <taxon>Hexapoda</taxon>
        <taxon>Insecta</taxon>
        <taxon>Pterygota</taxon>
        <taxon>Neoptera</taxon>
        <taxon>Endopterygota</taxon>
        <taxon>Diptera</taxon>
        <taxon>Brachycera</taxon>
        <taxon>Muscomorpha</taxon>
        <taxon>Ephydroidea</taxon>
        <taxon>Drosophilidae</taxon>
        <taxon>Drosophila</taxon>
        <taxon>Sophophora</taxon>
    </lineage>
</organism>
<keyword evidence="2" id="KW-1003">Cell membrane</keyword>
<evidence type="ECO:0000313" key="13">
    <source>
        <dbReference type="RefSeq" id="XP_016935629.4"/>
    </source>
</evidence>
<feature type="transmembrane region" description="Helical" evidence="11">
    <location>
        <begin position="363"/>
        <end position="385"/>
    </location>
</feature>
<evidence type="ECO:0000256" key="1">
    <source>
        <dbReference type="ARBA" id="ARBA00004651"/>
    </source>
</evidence>
<evidence type="ECO:0000256" key="3">
    <source>
        <dbReference type="ARBA" id="ARBA00022606"/>
    </source>
</evidence>
<gene>
    <name evidence="13" type="primary">LOC108014115</name>
</gene>
<dbReference type="GO" id="GO:0007165">
    <property type="term" value="P:signal transduction"/>
    <property type="evidence" value="ECO:0007669"/>
    <property type="project" value="UniProtKB-KW"/>
</dbReference>
<dbReference type="RefSeq" id="XP_016935629.4">
    <property type="nucleotide sequence ID" value="XM_017080140.4"/>
</dbReference>
<evidence type="ECO:0000256" key="6">
    <source>
        <dbReference type="ARBA" id="ARBA00022989"/>
    </source>
</evidence>